<dbReference type="Pfam" id="PF24883">
    <property type="entry name" value="NPHP3_N"/>
    <property type="match status" value="1"/>
</dbReference>
<comment type="caution">
    <text evidence="5">The sequence shown here is derived from an EMBL/GenBank/DDBJ whole genome shotgun (WGS) entry which is preliminary data.</text>
</comment>
<dbReference type="EMBL" id="LFMY01000008">
    <property type="protein sequence ID" value="OKL59132.1"/>
    <property type="molecule type" value="Genomic_DNA"/>
</dbReference>
<protein>
    <recommendedName>
        <fullName evidence="4">Nephrocystin 3-like N-terminal domain-containing protein</fullName>
    </recommendedName>
</protein>
<keyword evidence="1" id="KW-0677">Repeat</keyword>
<dbReference type="Proteomes" id="UP000214365">
    <property type="component" value="Unassembled WGS sequence"/>
</dbReference>
<dbReference type="GO" id="GO:0004540">
    <property type="term" value="F:RNA nuclease activity"/>
    <property type="evidence" value="ECO:0007669"/>
    <property type="project" value="TreeGrafter"/>
</dbReference>
<dbReference type="PANTHER" id="PTHR24141:SF1">
    <property type="entry name" value="2-5A-DEPENDENT RIBONUCLEASE"/>
    <property type="match status" value="1"/>
</dbReference>
<dbReference type="PROSITE" id="PS50297">
    <property type="entry name" value="ANK_REP_REGION"/>
    <property type="match status" value="3"/>
</dbReference>
<dbReference type="Pfam" id="PF00023">
    <property type="entry name" value="Ank"/>
    <property type="match status" value="2"/>
</dbReference>
<keyword evidence="2 3" id="KW-0040">ANK repeat</keyword>
<dbReference type="SMART" id="SM00248">
    <property type="entry name" value="ANK"/>
    <property type="match status" value="9"/>
</dbReference>
<evidence type="ECO:0000313" key="5">
    <source>
        <dbReference type="EMBL" id="OKL59132.1"/>
    </source>
</evidence>
<dbReference type="GeneID" id="31005704"/>
<evidence type="ECO:0000256" key="3">
    <source>
        <dbReference type="PROSITE-ProRule" id="PRU00023"/>
    </source>
</evidence>
<dbReference type="Pfam" id="PF12796">
    <property type="entry name" value="Ank_2"/>
    <property type="match status" value="1"/>
</dbReference>
<feature type="domain" description="Nephrocystin 3-like N-terminal" evidence="4">
    <location>
        <begin position="4"/>
        <end position="85"/>
    </location>
</feature>
<evidence type="ECO:0000256" key="1">
    <source>
        <dbReference type="ARBA" id="ARBA00022737"/>
    </source>
</evidence>
<dbReference type="GO" id="GO:0003723">
    <property type="term" value="F:RNA binding"/>
    <property type="evidence" value="ECO:0007669"/>
    <property type="project" value="TreeGrafter"/>
</dbReference>
<evidence type="ECO:0000313" key="6">
    <source>
        <dbReference type="Proteomes" id="UP000214365"/>
    </source>
</evidence>
<dbReference type="InterPro" id="IPR036770">
    <property type="entry name" value="Ankyrin_rpt-contain_sf"/>
</dbReference>
<dbReference type="PROSITE" id="PS50088">
    <property type="entry name" value="ANK_REPEAT"/>
    <property type="match status" value="3"/>
</dbReference>
<gene>
    <name evidence="5" type="ORF">UA08_05948</name>
</gene>
<dbReference type="STRING" id="1441469.A0A225AD92"/>
<dbReference type="OrthoDB" id="1577640at2759"/>
<dbReference type="GO" id="GO:0006396">
    <property type="term" value="P:RNA processing"/>
    <property type="evidence" value="ECO:0007669"/>
    <property type="project" value="TreeGrafter"/>
</dbReference>
<evidence type="ECO:0000256" key="2">
    <source>
        <dbReference type="ARBA" id="ARBA00023043"/>
    </source>
</evidence>
<keyword evidence="6" id="KW-1185">Reference proteome</keyword>
<reference evidence="5 6" key="1">
    <citation type="submission" date="2015-06" db="EMBL/GenBank/DDBJ databases">
        <title>Talaromyces atroroseus IBT 11181 draft genome.</title>
        <authorList>
            <person name="Rasmussen K.B."/>
            <person name="Rasmussen S."/>
            <person name="Petersen B."/>
            <person name="Sicheritz-Ponten T."/>
            <person name="Mortensen U.H."/>
            <person name="Thrane U."/>
        </authorList>
    </citation>
    <scope>NUCLEOTIDE SEQUENCE [LARGE SCALE GENOMIC DNA]</scope>
    <source>
        <strain evidence="5 6">IBT 11181</strain>
    </source>
</reference>
<dbReference type="InterPro" id="IPR056884">
    <property type="entry name" value="NPHP3-like_N"/>
</dbReference>
<name>A0A225AD92_TALAT</name>
<feature type="repeat" description="ANK" evidence="3">
    <location>
        <begin position="503"/>
        <end position="531"/>
    </location>
</feature>
<dbReference type="SUPFAM" id="SSF48403">
    <property type="entry name" value="Ankyrin repeat"/>
    <property type="match status" value="1"/>
</dbReference>
<feature type="repeat" description="ANK" evidence="3">
    <location>
        <begin position="568"/>
        <end position="600"/>
    </location>
</feature>
<dbReference type="AlphaFoldDB" id="A0A225AD92"/>
<dbReference type="RefSeq" id="XP_020119253.1">
    <property type="nucleotide sequence ID" value="XM_020268274.1"/>
</dbReference>
<dbReference type="Gene3D" id="1.25.40.20">
    <property type="entry name" value="Ankyrin repeat-containing domain"/>
    <property type="match status" value="2"/>
</dbReference>
<feature type="repeat" description="ANK" evidence="3">
    <location>
        <begin position="466"/>
        <end position="498"/>
    </location>
</feature>
<dbReference type="InterPro" id="IPR002110">
    <property type="entry name" value="Ankyrin_rpt"/>
</dbReference>
<sequence length="881" mass="98453">MAMAEKLHKRFHKDKNPEGMDFNDVQIYLQAAIAELKGKKEVYVLMDALDELPDDREGLQRAQMLKWITETSNRETHVHILFTSRMGSSCMDIEAAMKSQSRLFQVSIDTMTNRDDIRLYIEGQFRANNNLNKLKNLAQVNIIERLIGKSDGMFQWVSCQLDELKDLQIARSKDVEEVLNSMPRTLDECYMRILQGVNSRLQTEIIKALHWISLSFQPLSLEEVNEACIIDSTRSPAIKKEDQFSGEGIATLLSSFVSRIGDGKKHLSLSHFSVKEFFKSSTIQDSEYSKYGFYESGAHASIAESCIAYIYYYSSCPMRLGTQSDLEYFPLLFYACRYWFEHLRLAEEEQERLAPFVIKFLTSWEVYRNALRIYNPLYPEKLFPCKIPTLASPLGWAAALGLEFLAERLLEEDSKSIDAIQDIRYFTQKHEETAGLATHPSIEFMCELCGGEEMPGIVVTQYANPIRGTALMKAVAHGHENLARLLIENGANVHVQEKGYAMNIESALSIACGKGNENMVRILLQGGADPNENCGGESALKRAIRAQSKSICEILLEKKAHVNESESAQYSPLMTAALMGDSDLCNLLLNNGADINWKIEEEAEGLIDALSIATRNGSVELVDLFLSRGSQIRPEALFGSLSAINMMEDLPSDASRYNRVCELLINGGADLNPVSEAFDTPLAMALHIEWYDIAKLMLSKGAQVHPDDSSCLTAGNTLVAAVKSLDMTREILDMGVDVNAQVAFVEPFAEGYDYDYRHFSSALQAAAFHHNRDVVKLLLNRNADPGITGPPYGSALYAVVGRIVSDQFVSSGDLSVAQQICEMLLAKGAEWDRKYGPEDEERMAECMLGYRGLTEWQKGSIPLNAPLQLANGGNTWFQIVS</sequence>
<proteinExistence type="predicted"/>
<dbReference type="PANTHER" id="PTHR24141">
    <property type="entry name" value="2-5A-DEPENDENT RIBONUCLEASE"/>
    <property type="match status" value="1"/>
</dbReference>
<evidence type="ECO:0000259" key="4">
    <source>
        <dbReference type="Pfam" id="PF24883"/>
    </source>
</evidence>
<organism evidence="5 6">
    <name type="scientific">Talaromyces atroroseus</name>
    <dbReference type="NCBI Taxonomy" id="1441469"/>
    <lineage>
        <taxon>Eukaryota</taxon>
        <taxon>Fungi</taxon>
        <taxon>Dikarya</taxon>
        <taxon>Ascomycota</taxon>
        <taxon>Pezizomycotina</taxon>
        <taxon>Eurotiomycetes</taxon>
        <taxon>Eurotiomycetidae</taxon>
        <taxon>Eurotiales</taxon>
        <taxon>Trichocomaceae</taxon>
        <taxon>Talaromyces</taxon>
        <taxon>Talaromyces sect. Trachyspermi</taxon>
    </lineage>
</organism>
<accession>A0A225AD92</accession>